<organism evidence="2 3">
    <name type="scientific">Sulfitobacter sabulilitoris</name>
    <dbReference type="NCBI Taxonomy" id="2562655"/>
    <lineage>
        <taxon>Bacteria</taxon>
        <taxon>Pseudomonadati</taxon>
        <taxon>Pseudomonadota</taxon>
        <taxon>Alphaproteobacteria</taxon>
        <taxon>Rhodobacterales</taxon>
        <taxon>Roseobacteraceae</taxon>
        <taxon>Sulfitobacter</taxon>
    </lineage>
</organism>
<dbReference type="AlphaFoldDB" id="A0A5S3PEY2"/>
<protein>
    <recommendedName>
        <fullName evidence="1">Hedgehog/Intein (Hint) domain-containing protein</fullName>
    </recommendedName>
</protein>
<keyword evidence="3" id="KW-1185">Reference proteome</keyword>
<dbReference type="InterPro" id="IPR036844">
    <property type="entry name" value="Hint_dom_sf"/>
</dbReference>
<name>A0A5S3PEY2_9RHOB</name>
<feature type="domain" description="Hedgehog/Intein (Hint)" evidence="1">
    <location>
        <begin position="181"/>
        <end position="317"/>
    </location>
</feature>
<comment type="caution">
    <text evidence="2">The sequence shown here is derived from an EMBL/GenBank/DDBJ whole genome shotgun (WGS) entry which is preliminary data.</text>
</comment>
<dbReference type="EMBL" id="VANS01000002">
    <property type="protein sequence ID" value="TMM52539.1"/>
    <property type="molecule type" value="Genomic_DNA"/>
</dbReference>
<accession>A0A5S3PEY2</accession>
<proteinExistence type="predicted"/>
<dbReference type="InterPro" id="IPR028992">
    <property type="entry name" value="Hedgehog/Intein_dom"/>
</dbReference>
<evidence type="ECO:0000313" key="3">
    <source>
        <dbReference type="Proteomes" id="UP000309550"/>
    </source>
</evidence>
<sequence>MTWIALADHEERRFSLRGIGGDKQAEPICSDDPDQMLPRGSVMVETRLSDDGRPHVLFGYNHAYPEQRSLMFQAIPGGGIAMVQVQGSKIAHAAVQRSNDGRADVLRITFSWDAPRNWGQLTVELPEDHRVVSVPVVGAMPMCLSDLHDMMLGHGDQTLSADVVFAALSDQVEPIGPMPTLHPATPLATPWGYKPARQLGRGDTVMTHGGDVVPVLHNVARTVPARGSFAPVRLRAPYFGLQQDIIVNPDQRLMIDGPEVEYLFNQEAVLVPARHLVNGFAARAEPCGPTVTYTQVLLPAHDTIHAAGTLAESLYIGRIRRNAAHLETSLLNGLDRSSLPEHGRAAYQVLRWFEAIHLARQRAA</sequence>
<dbReference type="RefSeq" id="WP_138662080.1">
    <property type="nucleotide sequence ID" value="NZ_VANS01000002.1"/>
</dbReference>
<dbReference type="SUPFAM" id="SSF51294">
    <property type="entry name" value="Hedgehog/intein (Hint) domain"/>
    <property type="match status" value="1"/>
</dbReference>
<dbReference type="Pfam" id="PF13403">
    <property type="entry name" value="Hint_2"/>
    <property type="match status" value="1"/>
</dbReference>
<dbReference type="OrthoDB" id="6305173at2"/>
<reference evidence="2 3" key="1">
    <citation type="submission" date="2019-05" db="EMBL/GenBank/DDBJ databases">
        <title>Sulfitobacter sabulilitoris sp. nov., isolated from a marine sand.</title>
        <authorList>
            <person name="Yoon J.-H."/>
        </authorList>
    </citation>
    <scope>NUCLEOTIDE SEQUENCE [LARGE SCALE GENOMIC DNA]</scope>
    <source>
        <strain evidence="2 3">HSMS-29</strain>
    </source>
</reference>
<evidence type="ECO:0000259" key="1">
    <source>
        <dbReference type="Pfam" id="PF13403"/>
    </source>
</evidence>
<gene>
    <name evidence="2" type="ORF">FDT80_09675</name>
</gene>
<dbReference type="Proteomes" id="UP000309550">
    <property type="component" value="Unassembled WGS sequence"/>
</dbReference>
<evidence type="ECO:0000313" key="2">
    <source>
        <dbReference type="EMBL" id="TMM52539.1"/>
    </source>
</evidence>